<evidence type="ECO:0000256" key="1">
    <source>
        <dbReference type="ARBA" id="ARBA00001971"/>
    </source>
</evidence>
<comment type="similarity">
    <text evidence="2 8">Belongs to the cytochrome P450 family.</text>
</comment>
<evidence type="ECO:0000256" key="3">
    <source>
        <dbReference type="ARBA" id="ARBA00022617"/>
    </source>
</evidence>
<dbReference type="InterPro" id="IPR017972">
    <property type="entry name" value="Cyt_P450_CS"/>
</dbReference>
<dbReference type="InterPro" id="IPR001128">
    <property type="entry name" value="Cyt_P450"/>
</dbReference>
<sequence length="561" mass="63345">MEFQPGIHTFLHYVGKLLLHPYAFYIYYLIGALLAIALSILAILVTQVSIRIAFERQDIPWAGLKNKRFFPKLRACLRELSAGRGPVNEGYEKYSKHGKPFITPALRWSAIVLPPSSSAWAAQQPESVLSGNKNMEDTMGPEYLLHGPNADSVLDFSVIRRNLTRQITKLSDQVLEEIKYAFDEKLGLNGEEWREFSSLKLLSYVSFRAANRIFVGLPLCRDAGYEKDVMRWTSFFGISTIIMGFLLPKVLHSTVMPVVSVPARLMQWWATRHLRPKIQERLSMLEGRGQANGKILAEDEKPNDMLQWIIDTNSQKQDPRELDPANIAGKMILFNIFATATTSTMAAVVLSDILAYEKAADLLSELREEAERYMPLAEHDATAVRSMTKLDSVVRESLRFNPMNAQGMVREVVAPGGVTTPDGLYLAQGSHIQCIVSPMQRDVDIFGSSADEYDPLRHHRQGQDNGLSEHENMPEVEKQKAAVQINHEFLSWGLGRHACPGRFFAVHVMKIMLGHLLLHYDMQPFEKKPEVFEIGEAKVPSDKQMIKVKRRPVPGMEKSTG</sequence>
<dbReference type="Pfam" id="PF00067">
    <property type="entry name" value="p450"/>
    <property type="match status" value="1"/>
</dbReference>
<dbReference type="InterPro" id="IPR036396">
    <property type="entry name" value="Cyt_P450_sf"/>
</dbReference>
<dbReference type="GO" id="GO:0020037">
    <property type="term" value="F:heme binding"/>
    <property type="evidence" value="ECO:0007669"/>
    <property type="project" value="InterPro"/>
</dbReference>
<dbReference type="PROSITE" id="PS00086">
    <property type="entry name" value="CYTOCHROME_P450"/>
    <property type="match status" value="1"/>
</dbReference>
<evidence type="ECO:0000256" key="6">
    <source>
        <dbReference type="ARBA" id="ARBA00023004"/>
    </source>
</evidence>
<accession>A0A8H6VTH9</accession>
<evidence type="ECO:0000313" key="11">
    <source>
        <dbReference type="EMBL" id="KAF7198245.1"/>
    </source>
</evidence>
<keyword evidence="5 8" id="KW-0560">Oxidoreductase</keyword>
<evidence type="ECO:0000256" key="10">
    <source>
        <dbReference type="SAM" id="Phobius"/>
    </source>
</evidence>
<keyword evidence="10" id="KW-1133">Transmembrane helix</keyword>
<comment type="caution">
    <text evidence="11">The sequence shown here is derived from an EMBL/GenBank/DDBJ whole genome shotgun (WGS) entry which is preliminary data.</text>
</comment>
<dbReference type="GO" id="GO:0016705">
    <property type="term" value="F:oxidoreductase activity, acting on paired donors, with incorporation or reduction of molecular oxygen"/>
    <property type="evidence" value="ECO:0007669"/>
    <property type="project" value="InterPro"/>
</dbReference>
<reference evidence="11" key="1">
    <citation type="submission" date="2020-04" db="EMBL/GenBank/DDBJ databases">
        <title>Draft genome resource of the tomato pathogen Pseudocercospora fuligena.</title>
        <authorList>
            <person name="Zaccaron A."/>
        </authorList>
    </citation>
    <scope>NUCLEOTIDE SEQUENCE</scope>
    <source>
        <strain evidence="11">PF001</strain>
    </source>
</reference>
<evidence type="ECO:0000313" key="12">
    <source>
        <dbReference type="Proteomes" id="UP000660729"/>
    </source>
</evidence>
<gene>
    <name evidence="11" type="ORF">HII31_00601</name>
</gene>
<evidence type="ECO:0000256" key="4">
    <source>
        <dbReference type="ARBA" id="ARBA00022723"/>
    </source>
</evidence>
<evidence type="ECO:0000256" key="9">
    <source>
        <dbReference type="SAM" id="MobiDB-lite"/>
    </source>
</evidence>
<dbReference type="Gene3D" id="1.10.630.10">
    <property type="entry name" value="Cytochrome P450"/>
    <property type="match status" value="1"/>
</dbReference>
<dbReference type="AlphaFoldDB" id="A0A8H6VTH9"/>
<feature type="transmembrane region" description="Helical" evidence="10">
    <location>
        <begin position="229"/>
        <end position="247"/>
    </location>
</feature>
<name>A0A8H6VTH9_9PEZI</name>
<feature type="transmembrane region" description="Helical" evidence="10">
    <location>
        <begin position="25"/>
        <end position="46"/>
    </location>
</feature>
<evidence type="ECO:0000256" key="8">
    <source>
        <dbReference type="RuleBase" id="RU000461"/>
    </source>
</evidence>
<comment type="cofactor">
    <cofactor evidence="1">
        <name>heme</name>
        <dbReference type="ChEBI" id="CHEBI:30413"/>
    </cofactor>
</comment>
<keyword evidence="10" id="KW-0472">Membrane</keyword>
<keyword evidence="3 8" id="KW-0349">Heme</keyword>
<keyword evidence="7 8" id="KW-0503">Monooxygenase</keyword>
<evidence type="ECO:0000256" key="7">
    <source>
        <dbReference type="ARBA" id="ARBA00023033"/>
    </source>
</evidence>
<dbReference type="GO" id="GO:0005506">
    <property type="term" value="F:iron ion binding"/>
    <property type="evidence" value="ECO:0007669"/>
    <property type="project" value="InterPro"/>
</dbReference>
<dbReference type="PANTHER" id="PTHR46206:SF1">
    <property type="entry name" value="P450, PUTATIVE (EUROFUNG)-RELATED"/>
    <property type="match status" value="1"/>
</dbReference>
<dbReference type="SUPFAM" id="SSF48264">
    <property type="entry name" value="Cytochrome P450"/>
    <property type="match status" value="1"/>
</dbReference>
<evidence type="ECO:0000256" key="2">
    <source>
        <dbReference type="ARBA" id="ARBA00010617"/>
    </source>
</evidence>
<dbReference type="CDD" id="cd11041">
    <property type="entry name" value="CYP503A1-like"/>
    <property type="match status" value="1"/>
</dbReference>
<keyword evidence="4 8" id="KW-0479">Metal-binding</keyword>
<dbReference type="GO" id="GO:0004497">
    <property type="term" value="F:monooxygenase activity"/>
    <property type="evidence" value="ECO:0007669"/>
    <property type="project" value="UniProtKB-KW"/>
</dbReference>
<feature type="compositionally biased region" description="Basic and acidic residues" evidence="9">
    <location>
        <begin position="467"/>
        <end position="476"/>
    </location>
</feature>
<keyword evidence="12" id="KW-1185">Reference proteome</keyword>
<evidence type="ECO:0000256" key="5">
    <source>
        <dbReference type="ARBA" id="ARBA00023002"/>
    </source>
</evidence>
<dbReference type="PANTHER" id="PTHR46206">
    <property type="entry name" value="CYTOCHROME P450"/>
    <property type="match status" value="1"/>
</dbReference>
<dbReference type="EMBL" id="JABCIY010000003">
    <property type="protein sequence ID" value="KAF7198245.1"/>
    <property type="molecule type" value="Genomic_DNA"/>
</dbReference>
<dbReference type="OrthoDB" id="1844152at2759"/>
<protein>
    <submittedName>
        <fullName evidence="11">Cytochrome P450 monooxygenase</fullName>
    </submittedName>
</protein>
<organism evidence="11 12">
    <name type="scientific">Pseudocercospora fuligena</name>
    <dbReference type="NCBI Taxonomy" id="685502"/>
    <lineage>
        <taxon>Eukaryota</taxon>
        <taxon>Fungi</taxon>
        <taxon>Dikarya</taxon>
        <taxon>Ascomycota</taxon>
        <taxon>Pezizomycotina</taxon>
        <taxon>Dothideomycetes</taxon>
        <taxon>Dothideomycetidae</taxon>
        <taxon>Mycosphaerellales</taxon>
        <taxon>Mycosphaerellaceae</taxon>
        <taxon>Pseudocercospora</taxon>
    </lineage>
</organism>
<keyword evidence="10" id="KW-0812">Transmembrane</keyword>
<dbReference type="Proteomes" id="UP000660729">
    <property type="component" value="Unassembled WGS sequence"/>
</dbReference>
<keyword evidence="6 8" id="KW-0408">Iron</keyword>
<feature type="region of interest" description="Disordered" evidence="9">
    <location>
        <begin position="450"/>
        <end position="476"/>
    </location>
</feature>
<proteinExistence type="inferred from homology"/>